<keyword evidence="3" id="KW-1185">Reference proteome</keyword>
<dbReference type="SMART" id="SM00089">
    <property type="entry name" value="PKD"/>
    <property type="match status" value="1"/>
</dbReference>
<dbReference type="InterPro" id="IPR013783">
    <property type="entry name" value="Ig-like_fold"/>
</dbReference>
<feature type="domain" description="PKD" evidence="1">
    <location>
        <begin position="121"/>
        <end position="207"/>
    </location>
</feature>
<dbReference type="OrthoDB" id="1488789at2"/>
<dbReference type="SUPFAM" id="SSF75011">
    <property type="entry name" value="3-carboxy-cis,cis-mucoante lactonizing enzyme"/>
    <property type="match status" value="1"/>
</dbReference>
<accession>A0A3S3SUN7</accession>
<evidence type="ECO:0000313" key="3">
    <source>
        <dbReference type="Proteomes" id="UP000284120"/>
    </source>
</evidence>
<dbReference type="SUPFAM" id="SSF49299">
    <property type="entry name" value="PKD domain"/>
    <property type="match status" value="2"/>
</dbReference>
<reference evidence="2 3" key="1">
    <citation type="submission" date="2018-06" db="EMBL/GenBank/DDBJ databases">
        <title>Pedobacter endophyticus sp. nov., an endophytic bacterium isolated from a leaf of Triticum aestivum.</title>
        <authorList>
            <person name="Zhang L."/>
        </authorList>
    </citation>
    <scope>NUCLEOTIDE SEQUENCE [LARGE SCALE GENOMIC DNA]</scope>
    <source>
        <strain evidence="2 3">CM134L-2</strain>
    </source>
</reference>
<dbReference type="EMBL" id="SAYW01000003">
    <property type="protein sequence ID" value="RWU07787.1"/>
    <property type="molecule type" value="Genomic_DNA"/>
</dbReference>
<dbReference type="PROSITE" id="PS50093">
    <property type="entry name" value="PKD"/>
    <property type="match status" value="1"/>
</dbReference>
<sequence>MKKFKLLLLLIGLIYLGCSKEEITNIGQQGNYAANFDFPAGVVNAPAKVVLTNRSKNADKYRWEYTGGKTLNKSGLTNVSVSEKMVPDTILYELPGEYTVKLTTWQGDKPQEISKKITLVKMQPRIIAPANIAVFEDVQFDARAFNYPGQTVTYSWDFGAAGTFNVKNPVVKFTTDGEHTIKLTVNDGQETLTTEIKVQVKGELAKTIYFTDVITKKIYAYKLTVLSPSVPVALPGVTTGPSPLGLSVAGNKLYYSEAGLGLRFSSGVAAEGDGYLKSFNLDGSGEKLITKNTGATAYNLDPWLHTVDKDGNLWWGTRNNGVHVINAASTEAPYPAFRIRGNTSTGFSSSSHFYSGIREVGDEIWVSFTGNGGRGLHKFKKTGEFISEITALKDIGIRQFVVDAKNNMIYLAINRATAYEPGIYRCDMNGGNITPIYNTPSVMGFATATSFSDQGYVPTGAFPTGESIYVTGMELDQDENGNGYLYFGYRNRADSFGTNAPQSVGSGANSGILRYKLDGTQAVSFLIKGYAPYGIAIDHVKR</sequence>
<dbReference type="CDD" id="cd00146">
    <property type="entry name" value="PKD"/>
    <property type="match status" value="1"/>
</dbReference>
<protein>
    <submittedName>
        <fullName evidence="2">PKD domain-containing protein</fullName>
    </submittedName>
</protein>
<comment type="caution">
    <text evidence="2">The sequence shown here is derived from an EMBL/GenBank/DDBJ whole genome shotgun (WGS) entry which is preliminary data.</text>
</comment>
<dbReference type="Gene3D" id="2.60.40.10">
    <property type="entry name" value="Immunoglobulins"/>
    <property type="match status" value="2"/>
</dbReference>
<dbReference type="RefSeq" id="WP_113647695.1">
    <property type="nucleotide sequence ID" value="NZ_QMHN01000003.1"/>
</dbReference>
<dbReference type="Proteomes" id="UP000284120">
    <property type="component" value="Unassembled WGS sequence"/>
</dbReference>
<dbReference type="AlphaFoldDB" id="A0A3S3SUN7"/>
<organism evidence="2 3">
    <name type="scientific">Pedobacter chitinilyticus</name>
    <dbReference type="NCBI Taxonomy" id="2233776"/>
    <lineage>
        <taxon>Bacteria</taxon>
        <taxon>Pseudomonadati</taxon>
        <taxon>Bacteroidota</taxon>
        <taxon>Sphingobacteriia</taxon>
        <taxon>Sphingobacteriales</taxon>
        <taxon>Sphingobacteriaceae</taxon>
        <taxon>Pedobacter</taxon>
    </lineage>
</organism>
<evidence type="ECO:0000313" key="2">
    <source>
        <dbReference type="EMBL" id="RWU07787.1"/>
    </source>
</evidence>
<dbReference type="InterPro" id="IPR015943">
    <property type="entry name" value="WD40/YVTN_repeat-like_dom_sf"/>
</dbReference>
<gene>
    <name evidence="2" type="ORF">DPV69_12475</name>
</gene>
<dbReference type="InterPro" id="IPR035986">
    <property type="entry name" value="PKD_dom_sf"/>
</dbReference>
<dbReference type="Gene3D" id="2.130.10.10">
    <property type="entry name" value="YVTN repeat-like/Quinoprotein amine dehydrogenase"/>
    <property type="match status" value="1"/>
</dbReference>
<proteinExistence type="predicted"/>
<dbReference type="InterPro" id="IPR022409">
    <property type="entry name" value="PKD/Chitinase_dom"/>
</dbReference>
<evidence type="ECO:0000259" key="1">
    <source>
        <dbReference type="PROSITE" id="PS50093"/>
    </source>
</evidence>
<dbReference type="Pfam" id="PF18911">
    <property type="entry name" value="PKD_4"/>
    <property type="match status" value="1"/>
</dbReference>
<name>A0A3S3SUN7_9SPHI</name>
<dbReference type="InterPro" id="IPR000601">
    <property type="entry name" value="PKD_dom"/>
</dbReference>